<name>A0A2S0MFY0_9BURK</name>
<evidence type="ECO:0000256" key="1">
    <source>
        <dbReference type="ARBA" id="ARBA00001974"/>
    </source>
</evidence>
<feature type="domain" description="Acyl-CoA dehydrogenase/oxidase N-terminal" evidence="12">
    <location>
        <begin position="78"/>
        <end position="156"/>
    </location>
</feature>
<gene>
    <name evidence="14" type="ORF">C6570_11080</name>
</gene>
<dbReference type="Pfam" id="PF02771">
    <property type="entry name" value="Acyl-CoA_dh_N"/>
    <property type="match status" value="1"/>
</dbReference>
<dbReference type="Pfam" id="PF12806">
    <property type="entry name" value="Acyl-CoA_dh_C"/>
    <property type="match status" value="1"/>
</dbReference>
<evidence type="ECO:0000259" key="10">
    <source>
        <dbReference type="Pfam" id="PF00441"/>
    </source>
</evidence>
<feature type="domain" description="Acyl-CoA dehydrogenase/oxidase C-terminal" evidence="10">
    <location>
        <begin position="283"/>
        <end position="449"/>
    </location>
</feature>
<dbReference type="Gene3D" id="1.10.540.10">
    <property type="entry name" value="Acyl-CoA dehydrogenase/oxidase, N-terminal domain"/>
    <property type="match status" value="1"/>
</dbReference>
<dbReference type="InterPro" id="IPR009100">
    <property type="entry name" value="AcylCoA_DH/oxidase_NM_dom_sf"/>
</dbReference>
<dbReference type="Gene3D" id="1.20.140.10">
    <property type="entry name" value="Butyryl-CoA Dehydrogenase, subunit A, domain 3"/>
    <property type="match status" value="1"/>
</dbReference>
<evidence type="ECO:0000259" key="11">
    <source>
        <dbReference type="Pfam" id="PF02770"/>
    </source>
</evidence>
<keyword evidence="15" id="KW-1185">Reference proteome</keyword>
<dbReference type="Pfam" id="PF00441">
    <property type="entry name" value="Acyl-CoA_dh_1"/>
    <property type="match status" value="1"/>
</dbReference>
<feature type="domain" description="Acyl-CoA oxidase/dehydrogenase middle" evidence="11">
    <location>
        <begin position="161"/>
        <end position="269"/>
    </location>
</feature>
<evidence type="ECO:0000256" key="8">
    <source>
        <dbReference type="ARBA" id="ARBA00066694"/>
    </source>
</evidence>
<evidence type="ECO:0000259" key="13">
    <source>
        <dbReference type="Pfam" id="PF12806"/>
    </source>
</evidence>
<keyword evidence="5" id="KW-0560">Oxidoreductase</keyword>
<dbReference type="InterPro" id="IPR009075">
    <property type="entry name" value="AcylCo_DH/oxidase_C"/>
</dbReference>
<dbReference type="SUPFAM" id="SSF56645">
    <property type="entry name" value="Acyl-CoA dehydrogenase NM domain-like"/>
    <property type="match status" value="1"/>
</dbReference>
<dbReference type="InterPro" id="IPR052166">
    <property type="entry name" value="Diverse_Acyl-CoA_DH"/>
</dbReference>
<dbReference type="SUPFAM" id="SSF47203">
    <property type="entry name" value="Acyl-CoA dehydrogenase C-terminal domain-like"/>
    <property type="match status" value="1"/>
</dbReference>
<evidence type="ECO:0000313" key="15">
    <source>
        <dbReference type="Proteomes" id="UP000239709"/>
    </source>
</evidence>
<dbReference type="PANTHER" id="PTHR42803:SF1">
    <property type="entry name" value="BROAD-SPECIFICITY LINEAR ACYL-COA DEHYDROGENASE FADE5"/>
    <property type="match status" value="1"/>
</dbReference>
<sequence>MSYTAPLKDMLFNMEHLARIDEVAKIPGFEDAGLETAQAVLEECARFNEGVVAPLNVPGDLAPSSLKDHVVTTTAGFKEAFKQYAEGGWQGLQHPADFGGQGLPKTIGAACGEILNSANLSFALCPLLTDGAIEALLTAGSDELKATYLEKMISGEWTGTMNLTEPQAGSDLALVRTKAEPQPDGTYKVFGTKIFITYGEHDMADNIVHLVLARVAGAPEGVKGISLFVVPKFLLKADGGLGERNDVYCVSIEHKMGIKASPTAVLQFGDHGGAVGYLVGEENRGLEYMFIMMNSARYAVGVQGIAVAERAYQHALAYAKERVQSRPVDGSVKGPATIIHHPDVRRMLMTMRALTEGSRAMASTAAAAYDAAHHHPDAEVRAQNQAFYEFMVPLVKGYSTEMSLEVTDLGVQVHGGMGFIEETGAAQYYRDAKILTIYEGTTAIQANDLVGRKTSRDGGAGAKAIAAQIEKTEQELLAAGNEDAKVMGERLGASRKAFLDAVDFIAAQAKADPNAAYSGSVPYLMLAGNLVAGWQLGRALLAAQGLQGKGADEAFLKGKIVTARFYADHILTRIPGQRDAIVHGAHSVTALAPEEF</sequence>
<evidence type="ECO:0000256" key="5">
    <source>
        <dbReference type="ARBA" id="ARBA00023002"/>
    </source>
</evidence>
<comment type="function">
    <text evidence="7">Involved in the assimilation of dimethylsulphoniopropionate (DMSP), an important compound in the fixation of carbon in marine phytoplankton, by mediating the conversion of 3-(methylthio)propanoyl-CoA (MMPA-CoA) to 3-(methylthio)acryloyl-CoA (MTA-CoA).</text>
</comment>
<evidence type="ECO:0000256" key="3">
    <source>
        <dbReference type="ARBA" id="ARBA00022630"/>
    </source>
</evidence>
<dbReference type="PANTHER" id="PTHR42803">
    <property type="entry name" value="ACYL-COA DEHYDROGENASE"/>
    <property type="match status" value="1"/>
</dbReference>
<dbReference type="Pfam" id="PF02770">
    <property type="entry name" value="Acyl-CoA_dh_M"/>
    <property type="match status" value="1"/>
</dbReference>
<proteinExistence type="inferred from homology"/>
<organism evidence="14 15">
    <name type="scientific">Ottowia oryzae</name>
    <dbReference type="NCBI Taxonomy" id="2109914"/>
    <lineage>
        <taxon>Bacteria</taxon>
        <taxon>Pseudomonadati</taxon>
        <taxon>Pseudomonadota</taxon>
        <taxon>Betaproteobacteria</taxon>
        <taxon>Burkholderiales</taxon>
        <taxon>Comamonadaceae</taxon>
        <taxon>Ottowia</taxon>
    </lineage>
</organism>
<dbReference type="Proteomes" id="UP000239709">
    <property type="component" value="Chromosome"/>
</dbReference>
<dbReference type="Gene3D" id="2.40.110.10">
    <property type="entry name" value="Butyryl-CoA Dehydrogenase, subunit A, domain 2"/>
    <property type="match status" value="1"/>
</dbReference>
<comment type="catalytic activity">
    <reaction evidence="6">
        <text>3-(methylsulfanyl)propanoyl-CoA + oxidized [electron-transfer flavoprotein] + H(+) = 3-(methylsulfanyl)acryloyl-CoA + reduced [electron-transfer flavoprotein]</text>
        <dbReference type="Rhea" id="RHEA:52612"/>
        <dbReference type="Rhea" id="RHEA-COMP:10685"/>
        <dbReference type="Rhea" id="RHEA-COMP:10686"/>
        <dbReference type="ChEBI" id="CHEBI:15378"/>
        <dbReference type="ChEBI" id="CHEBI:57692"/>
        <dbReference type="ChEBI" id="CHEBI:58307"/>
        <dbReference type="ChEBI" id="CHEBI:82815"/>
        <dbReference type="ChEBI" id="CHEBI:84994"/>
        <dbReference type="EC" id="1.3.99.41"/>
    </reaction>
    <physiologicalReaction direction="left-to-right" evidence="6">
        <dbReference type="Rhea" id="RHEA:52613"/>
    </physiologicalReaction>
</comment>
<keyword evidence="4" id="KW-0274">FAD</keyword>
<dbReference type="KEGG" id="otk:C6570_11080"/>
<evidence type="ECO:0000256" key="4">
    <source>
        <dbReference type="ARBA" id="ARBA00022827"/>
    </source>
</evidence>
<dbReference type="FunFam" id="2.40.110.10:FF:000031">
    <property type="entry name" value="Acyl-CoA dehydrogenase, putative"/>
    <property type="match status" value="1"/>
</dbReference>
<dbReference type="GO" id="GO:0050660">
    <property type="term" value="F:flavin adenine dinucleotide binding"/>
    <property type="evidence" value="ECO:0007669"/>
    <property type="project" value="InterPro"/>
</dbReference>
<evidence type="ECO:0000256" key="6">
    <source>
        <dbReference type="ARBA" id="ARBA00051388"/>
    </source>
</evidence>
<dbReference type="RefSeq" id="WP_106703259.1">
    <property type="nucleotide sequence ID" value="NZ_CP027666.1"/>
</dbReference>
<evidence type="ECO:0000313" key="14">
    <source>
        <dbReference type="EMBL" id="AVO34707.1"/>
    </source>
</evidence>
<accession>A0A2S0MFY0</accession>
<evidence type="ECO:0000256" key="7">
    <source>
        <dbReference type="ARBA" id="ARBA00058683"/>
    </source>
</evidence>
<evidence type="ECO:0000256" key="9">
    <source>
        <dbReference type="ARBA" id="ARBA00069043"/>
    </source>
</evidence>
<evidence type="ECO:0000259" key="12">
    <source>
        <dbReference type="Pfam" id="PF02771"/>
    </source>
</evidence>
<dbReference type="OrthoDB" id="9764895at2"/>
<dbReference type="InterPro" id="IPR046373">
    <property type="entry name" value="Acyl-CoA_Oxase/DH_mid-dom_sf"/>
</dbReference>
<dbReference type="InterPro" id="IPR025878">
    <property type="entry name" value="Acyl-CoA_dh-like_C_dom"/>
</dbReference>
<dbReference type="AlphaFoldDB" id="A0A2S0MFY0"/>
<reference evidence="14 15" key="1">
    <citation type="submission" date="2018-03" db="EMBL/GenBank/DDBJ databases">
        <title>Genome sequencing of Ottowia sp.</title>
        <authorList>
            <person name="Kim S.-J."/>
            <person name="Heo J."/>
            <person name="Kwon S.-W."/>
        </authorList>
    </citation>
    <scope>NUCLEOTIDE SEQUENCE [LARGE SCALE GENOMIC DNA]</scope>
    <source>
        <strain evidence="14 15">KADR8-3</strain>
    </source>
</reference>
<dbReference type="InterPro" id="IPR037069">
    <property type="entry name" value="AcylCoA_DH/ox_N_sf"/>
</dbReference>
<keyword evidence="3" id="KW-0285">Flavoprotein</keyword>
<dbReference type="EMBL" id="CP027666">
    <property type="protein sequence ID" value="AVO34707.1"/>
    <property type="molecule type" value="Genomic_DNA"/>
</dbReference>
<comment type="similarity">
    <text evidence="2">Belongs to the acyl-CoA dehydrogenase family.</text>
</comment>
<evidence type="ECO:0000256" key="2">
    <source>
        <dbReference type="ARBA" id="ARBA00009347"/>
    </source>
</evidence>
<protein>
    <recommendedName>
        <fullName evidence="9">3-methylmercaptopropionyl-CoA dehydrogenase</fullName>
        <ecNumber evidence="8">1.3.99.41</ecNumber>
    </recommendedName>
</protein>
<dbReference type="InterPro" id="IPR013786">
    <property type="entry name" value="AcylCoA_DH/ox_N"/>
</dbReference>
<dbReference type="InterPro" id="IPR006091">
    <property type="entry name" value="Acyl-CoA_Oxase/DH_mid-dom"/>
</dbReference>
<feature type="domain" description="Acetyl-CoA dehydrogenase-like C-terminal" evidence="13">
    <location>
        <begin position="466"/>
        <end position="591"/>
    </location>
</feature>
<comment type="cofactor">
    <cofactor evidence="1">
        <name>FAD</name>
        <dbReference type="ChEBI" id="CHEBI:57692"/>
    </cofactor>
</comment>
<dbReference type="GO" id="GO:0016627">
    <property type="term" value="F:oxidoreductase activity, acting on the CH-CH group of donors"/>
    <property type="evidence" value="ECO:0007669"/>
    <property type="project" value="InterPro"/>
</dbReference>
<dbReference type="EC" id="1.3.99.41" evidence="8"/>
<dbReference type="InterPro" id="IPR036250">
    <property type="entry name" value="AcylCo_DH-like_C"/>
</dbReference>